<evidence type="ECO:0000256" key="16">
    <source>
        <dbReference type="ARBA" id="ARBA00079910"/>
    </source>
</evidence>
<evidence type="ECO:0000313" key="21">
    <source>
        <dbReference type="EMBL" id="KAJ8041121.1"/>
    </source>
</evidence>
<keyword evidence="3" id="KW-0813">Transport</keyword>
<evidence type="ECO:0000313" key="22">
    <source>
        <dbReference type="Proteomes" id="UP001152320"/>
    </source>
</evidence>
<evidence type="ECO:0000256" key="10">
    <source>
        <dbReference type="ARBA" id="ARBA00051323"/>
    </source>
</evidence>
<comment type="catalytic activity">
    <reaction evidence="10">
        <text>L-lysine(out) + L-arginine(in) = L-lysine(in) + L-arginine(out)</text>
        <dbReference type="Rhea" id="RHEA:70827"/>
        <dbReference type="ChEBI" id="CHEBI:32551"/>
        <dbReference type="ChEBI" id="CHEBI:32682"/>
    </reaction>
    <physiologicalReaction direction="left-to-right" evidence="10">
        <dbReference type="Rhea" id="RHEA:70828"/>
    </physiologicalReaction>
</comment>
<comment type="catalytic activity">
    <reaction evidence="11">
        <text>L-cystine(out) + L-arginine(in) = L-cystine(in) + L-arginine(out)</text>
        <dbReference type="Rhea" id="RHEA:71075"/>
        <dbReference type="ChEBI" id="CHEBI:32682"/>
        <dbReference type="ChEBI" id="CHEBI:35491"/>
    </reaction>
    <physiologicalReaction direction="left-to-right" evidence="11">
        <dbReference type="Rhea" id="RHEA:71076"/>
    </physiologicalReaction>
</comment>
<evidence type="ECO:0000256" key="11">
    <source>
        <dbReference type="ARBA" id="ARBA00051814"/>
    </source>
</evidence>
<dbReference type="OrthoDB" id="5982228at2759"/>
<reference evidence="21" key="1">
    <citation type="submission" date="2021-10" db="EMBL/GenBank/DDBJ databases">
        <title>Tropical sea cucumber genome reveals ecological adaptation and Cuvierian tubules defense mechanism.</title>
        <authorList>
            <person name="Chen T."/>
        </authorList>
    </citation>
    <scope>NUCLEOTIDE SEQUENCE</scope>
    <source>
        <strain evidence="21">Nanhai2018</strain>
        <tissue evidence="21">Muscle</tissue>
    </source>
</reference>
<dbReference type="Gene3D" id="1.20.1740.10">
    <property type="entry name" value="Amino acid/polyamine transporter I"/>
    <property type="match status" value="1"/>
</dbReference>
<gene>
    <name evidence="21" type="ORF">HOLleu_11848</name>
</gene>
<feature type="region of interest" description="Disordered" evidence="19">
    <location>
        <begin position="1"/>
        <end position="27"/>
    </location>
</feature>
<feature type="transmembrane region" description="Helical" evidence="20">
    <location>
        <begin position="157"/>
        <end position="176"/>
    </location>
</feature>
<keyword evidence="8 20" id="KW-0472">Membrane</keyword>
<accession>A0A9Q1CAH5</accession>
<evidence type="ECO:0000256" key="13">
    <source>
        <dbReference type="ARBA" id="ARBA00052179"/>
    </source>
</evidence>
<evidence type="ECO:0000256" key="1">
    <source>
        <dbReference type="ARBA" id="ARBA00004424"/>
    </source>
</evidence>
<keyword evidence="22" id="KW-1185">Reference proteome</keyword>
<evidence type="ECO:0000256" key="4">
    <source>
        <dbReference type="ARBA" id="ARBA00022475"/>
    </source>
</evidence>
<keyword evidence="5" id="KW-0597">Phosphoprotein</keyword>
<keyword evidence="4" id="KW-1003">Cell membrane</keyword>
<evidence type="ECO:0000256" key="15">
    <source>
        <dbReference type="ARBA" id="ARBA00074336"/>
    </source>
</evidence>
<dbReference type="Pfam" id="PF13520">
    <property type="entry name" value="AA_permease_2"/>
    <property type="match status" value="1"/>
</dbReference>
<evidence type="ECO:0000256" key="5">
    <source>
        <dbReference type="ARBA" id="ARBA00022553"/>
    </source>
</evidence>
<comment type="catalytic activity">
    <reaction evidence="18">
        <text>L-phenylalanine(out) + L-arginine(in) = L-phenylalanine(in) + L-arginine(out)</text>
        <dbReference type="Rhea" id="RHEA:71067"/>
        <dbReference type="ChEBI" id="CHEBI:32682"/>
        <dbReference type="ChEBI" id="CHEBI:58095"/>
    </reaction>
    <physiologicalReaction direction="left-to-right" evidence="18">
        <dbReference type="Rhea" id="RHEA:71068"/>
    </physiologicalReaction>
</comment>
<dbReference type="AlphaFoldDB" id="A0A9Q1CAH5"/>
<comment type="catalytic activity">
    <reaction evidence="13">
        <text>L-cysteine(out) + L-arginine(in) = L-cysteine(in) + L-arginine(out)</text>
        <dbReference type="Rhea" id="RHEA:71071"/>
        <dbReference type="ChEBI" id="CHEBI:32682"/>
        <dbReference type="ChEBI" id="CHEBI:35235"/>
    </reaction>
    <physiologicalReaction direction="left-to-right" evidence="13">
        <dbReference type="Rhea" id="RHEA:71072"/>
    </physiologicalReaction>
</comment>
<sequence>MSSRHSKSKEEDNGIPSRSKDEVTGGGKEKLKRNMSLIGGISIIVGSMIGSGIFISPKGVLRQTESVGMSLIVWAVCGLIAVLGSLSYAELGTMMPKSGGEFTYMKDGFGAPLGFLYSWVAVLLIKPSSISAISAVFGQYATEVFYDSPDCPPPTSLVKMVTVAAIILLTCINCLSTKSATSLQIAMTAAKLFALVLIICVGFVRMFQGYTEHISPSASFEGSSTQVFAYGIAFYQGLWAYDGWNQLNYVVEELKNPYRNLPLAIIIGIPMVTVVYLLTNIAYFTVLSPAELLASPAVAITFANRMLGPMAWIIPLCVCFSTFGATNGSLFAAARLAMVCSREGHMISFVSMVNFYRKTPIPAVVFQGVLAIIMVIPNDFDQLVNYFSFTSWMFYGLSCLAHIVLRFTHPEWKRPIKITPIIPAIVFIFSIYLVIAPVIDEPSLPWLIATLFVLAGLLVYYPLVYKGYRIKAFDYITIFIQYVFQSAPSRYVAPEEDEEESTTL</sequence>
<proteinExistence type="inferred from homology"/>
<dbReference type="GO" id="GO:0015179">
    <property type="term" value="F:L-amino acid transmembrane transporter activity"/>
    <property type="evidence" value="ECO:0007669"/>
    <property type="project" value="TreeGrafter"/>
</dbReference>
<feature type="compositionally biased region" description="Basic and acidic residues" evidence="19">
    <location>
        <begin position="8"/>
        <end position="27"/>
    </location>
</feature>
<evidence type="ECO:0000256" key="17">
    <source>
        <dbReference type="ARBA" id="ARBA00083296"/>
    </source>
</evidence>
<comment type="caution">
    <text evidence="21">The sequence shown here is derived from an EMBL/GenBank/DDBJ whole genome shotgun (WGS) entry which is preliminary data.</text>
</comment>
<dbReference type="PANTHER" id="PTHR11785">
    <property type="entry name" value="AMINO ACID TRANSPORTER"/>
    <property type="match status" value="1"/>
</dbReference>
<evidence type="ECO:0000256" key="12">
    <source>
        <dbReference type="ARBA" id="ARBA00051835"/>
    </source>
</evidence>
<evidence type="ECO:0000256" key="9">
    <source>
        <dbReference type="ARBA" id="ARBA00023157"/>
    </source>
</evidence>
<keyword evidence="7 20" id="KW-1133">Transmembrane helix</keyword>
<feature type="transmembrane region" description="Helical" evidence="20">
    <location>
        <begin position="445"/>
        <end position="463"/>
    </location>
</feature>
<evidence type="ECO:0000256" key="14">
    <source>
        <dbReference type="ARBA" id="ARBA00052732"/>
    </source>
</evidence>
<feature type="transmembrane region" description="Helical" evidence="20">
    <location>
        <begin position="312"/>
        <end position="338"/>
    </location>
</feature>
<feature type="transmembrane region" description="Helical" evidence="20">
    <location>
        <begin position="420"/>
        <end position="439"/>
    </location>
</feature>
<comment type="subcellular location">
    <subcellularLocation>
        <location evidence="1">Apical cell membrane</location>
        <topology evidence="1">Multi-pass membrane protein</topology>
    </subcellularLocation>
</comment>
<name>A0A9Q1CAH5_HOLLE</name>
<dbReference type="EMBL" id="JAIZAY010000005">
    <property type="protein sequence ID" value="KAJ8041121.1"/>
    <property type="molecule type" value="Genomic_DNA"/>
</dbReference>
<dbReference type="InterPro" id="IPR050598">
    <property type="entry name" value="AminoAcid_Transporter"/>
</dbReference>
<evidence type="ECO:0000256" key="6">
    <source>
        <dbReference type="ARBA" id="ARBA00022692"/>
    </source>
</evidence>
<feature type="transmembrane region" description="Helical" evidence="20">
    <location>
        <begin position="389"/>
        <end position="408"/>
    </location>
</feature>
<comment type="catalytic activity">
    <reaction evidence="12">
        <text>L-histidine(out) + L-arginine(in) = L-histidine(in) + L-arginine(out)</text>
        <dbReference type="Rhea" id="RHEA:71063"/>
        <dbReference type="ChEBI" id="CHEBI:32682"/>
        <dbReference type="ChEBI" id="CHEBI:57595"/>
    </reaction>
    <physiologicalReaction direction="left-to-right" evidence="12">
        <dbReference type="Rhea" id="RHEA:71064"/>
    </physiologicalReaction>
</comment>
<keyword evidence="9" id="KW-1015">Disulfide bond</keyword>
<organism evidence="21 22">
    <name type="scientific">Holothuria leucospilota</name>
    <name type="common">Black long sea cucumber</name>
    <name type="synonym">Mertensiothuria leucospilota</name>
    <dbReference type="NCBI Taxonomy" id="206669"/>
    <lineage>
        <taxon>Eukaryota</taxon>
        <taxon>Metazoa</taxon>
        <taxon>Echinodermata</taxon>
        <taxon>Eleutherozoa</taxon>
        <taxon>Echinozoa</taxon>
        <taxon>Holothuroidea</taxon>
        <taxon>Aspidochirotacea</taxon>
        <taxon>Aspidochirotida</taxon>
        <taxon>Holothuriidae</taxon>
        <taxon>Holothuria</taxon>
    </lineage>
</organism>
<feature type="transmembrane region" description="Helical" evidence="20">
    <location>
        <begin position="188"/>
        <end position="207"/>
    </location>
</feature>
<feature type="transmembrane region" description="Helical" evidence="20">
    <location>
        <begin position="109"/>
        <end position="137"/>
    </location>
</feature>
<dbReference type="PIRSF" id="PIRSF006060">
    <property type="entry name" value="AA_transporter"/>
    <property type="match status" value="1"/>
</dbReference>
<evidence type="ECO:0000256" key="20">
    <source>
        <dbReference type="SAM" id="Phobius"/>
    </source>
</evidence>
<evidence type="ECO:0000256" key="2">
    <source>
        <dbReference type="ARBA" id="ARBA00009523"/>
    </source>
</evidence>
<dbReference type="InterPro" id="IPR002293">
    <property type="entry name" value="AA/rel_permease1"/>
</dbReference>
<dbReference type="GO" id="GO:0016324">
    <property type="term" value="C:apical plasma membrane"/>
    <property type="evidence" value="ECO:0007669"/>
    <property type="project" value="UniProtKB-SubCell"/>
</dbReference>
<dbReference type="Proteomes" id="UP001152320">
    <property type="component" value="Chromosome 5"/>
</dbReference>
<dbReference type="PANTHER" id="PTHR11785:SF512">
    <property type="entry name" value="SOBREMESA, ISOFORM B"/>
    <property type="match status" value="1"/>
</dbReference>
<evidence type="ECO:0000256" key="8">
    <source>
        <dbReference type="ARBA" id="ARBA00023136"/>
    </source>
</evidence>
<evidence type="ECO:0000256" key="3">
    <source>
        <dbReference type="ARBA" id="ARBA00022448"/>
    </source>
</evidence>
<feature type="transmembrane region" description="Helical" evidence="20">
    <location>
        <begin position="67"/>
        <end position="88"/>
    </location>
</feature>
<feature type="transmembrane region" description="Helical" evidence="20">
    <location>
        <begin position="37"/>
        <end position="55"/>
    </location>
</feature>
<comment type="similarity">
    <text evidence="2">Belongs to the amino acid-polyamine-organocation (APC) superfamily.</text>
</comment>
<evidence type="ECO:0000256" key="7">
    <source>
        <dbReference type="ARBA" id="ARBA00022989"/>
    </source>
</evidence>
<comment type="catalytic activity">
    <reaction evidence="14">
        <text>L-leucine(out) + L-arginine(in) = L-leucine(in) + L-arginine(out)</text>
        <dbReference type="Rhea" id="RHEA:71059"/>
        <dbReference type="ChEBI" id="CHEBI:32682"/>
        <dbReference type="ChEBI" id="CHEBI:57427"/>
    </reaction>
    <physiologicalReaction direction="left-to-right" evidence="14">
        <dbReference type="Rhea" id="RHEA:71060"/>
    </physiologicalReaction>
</comment>
<dbReference type="FunFam" id="1.20.1740.10:FF:000015">
    <property type="entry name" value="B(0,+)-type amino acid transporter 1"/>
    <property type="match status" value="1"/>
</dbReference>
<feature type="transmembrane region" description="Helical" evidence="20">
    <location>
        <begin position="264"/>
        <end position="286"/>
    </location>
</feature>
<evidence type="ECO:0000256" key="19">
    <source>
        <dbReference type="SAM" id="MobiDB-lite"/>
    </source>
</evidence>
<evidence type="ECO:0000256" key="18">
    <source>
        <dbReference type="ARBA" id="ARBA00093193"/>
    </source>
</evidence>
<feature type="transmembrane region" description="Helical" evidence="20">
    <location>
        <begin position="227"/>
        <end position="244"/>
    </location>
</feature>
<protein>
    <recommendedName>
        <fullName evidence="15">b(0,+)-type amino acid transporter 1</fullName>
    </recommendedName>
    <alternativeName>
        <fullName evidence="16">Glycoprotein-associated amino acid transporter b0,+AT1</fullName>
    </alternativeName>
    <alternativeName>
        <fullName evidence="17">Solute carrier family 7 member 9</fullName>
    </alternativeName>
</protein>
<feature type="transmembrane region" description="Helical" evidence="20">
    <location>
        <begin position="359"/>
        <end position="377"/>
    </location>
</feature>
<keyword evidence="6 20" id="KW-0812">Transmembrane</keyword>